<dbReference type="AlphaFoldDB" id="A0A4S8HCM1"/>
<dbReference type="EMBL" id="STFF01000014">
    <property type="protein sequence ID" value="THU31144.1"/>
    <property type="molecule type" value="Genomic_DNA"/>
</dbReference>
<evidence type="ECO:0000313" key="1">
    <source>
        <dbReference type="EMBL" id="THU31144.1"/>
    </source>
</evidence>
<sequence length="123" mass="13640">MKKIFFVLLALPIFAFKCSKKNTRDGYLEGKVIRASCASLVVQVLNDDTVGEDGWKDMKNNNAVYDNVFSVTNACKVADKLSAGTTFYFKVTQPVPNDCVYCMMFDAPPNAKYDITDISVTGK</sequence>
<dbReference type="Proteomes" id="UP000306918">
    <property type="component" value="Unassembled WGS sequence"/>
</dbReference>
<dbReference type="OrthoDB" id="671629at2"/>
<accession>A0A4S8HCM1</accession>
<gene>
    <name evidence="1" type="ORF">FAM09_29110</name>
</gene>
<keyword evidence="2" id="KW-1185">Reference proteome</keyword>
<evidence type="ECO:0000313" key="2">
    <source>
        <dbReference type="Proteomes" id="UP000306918"/>
    </source>
</evidence>
<comment type="caution">
    <text evidence="1">The sequence shown here is derived from an EMBL/GenBank/DDBJ whole genome shotgun (WGS) entry which is preliminary data.</text>
</comment>
<dbReference type="RefSeq" id="WP_136580690.1">
    <property type="nucleotide sequence ID" value="NZ_STFF01000014.1"/>
</dbReference>
<proteinExistence type="predicted"/>
<reference evidence="1 2" key="1">
    <citation type="submission" date="2019-04" db="EMBL/GenBank/DDBJ databases">
        <title>Niastella caeni sp. nov., isolated from activated sludge.</title>
        <authorList>
            <person name="Sheng M."/>
        </authorList>
    </citation>
    <scope>NUCLEOTIDE SEQUENCE [LARGE SCALE GENOMIC DNA]</scope>
    <source>
        <strain evidence="1 2">HX-2-15</strain>
    </source>
</reference>
<name>A0A4S8HCM1_9BACT</name>
<organism evidence="1 2">
    <name type="scientific">Niastella caeni</name>
    <dbReference type="NCBI Taxonomy" id="2569763"/>
    <lineage>
        <taxon>Bacteria</taxon>
        <taxon>Pseudomonadati</taxon>
        <taxon>Bacteroidota</taxon>
        <taxon>Chitinophagia</taxon>
        <taxon>Chitinophagales</taxon>
        <taxon>Chitinophagaceae</taxon>
        <taxon>Niastella</taxon>
    </lineage>
</organism>
<protein>
    <submittedName>
        <fullName evidence="1">Uncharacterized protein</fullName>
    </submittedName>
</protein>